<evidence type="ECO:0000313" key="2">
    <source>
        <dbReference type="Proteomes" id="UP000000598"/>
    </source>
</evidence>
<dbReference type="eggNOG" id="ENOG502S6BB">
    <property type="taxonomic scope" value="Eukaryota"/>
</dbReference>
<evidence type="ECO:0000313" key="1">
    <source>
        <dbReference type="EMBL" id="CAG98208.1"/>
    </source>
</evidence>
<proteinExistence type="predicted"/>
<dbReference type="GeneID" id="2896034"/>
<dbReference type="HOGENOM" id="CLU_125085_0_0_1"/>
<reference evidence="1 2" key="1">
    <citation type="journal article" date="2004" name="Nature">
        <title>Genome evolution in yeasts.</title>
        <authorList>
            <consortium name="Genolevures"/>
            <person name="Dujon B."/>
            <person name="Sherman D."/>
            <person name="Fischer G."/>
            <person name="Durrens P."/>
            <person name="Casaregola S."/>
            <person name="Lafontaine I."/>
            <person name="de Montigny J."/>
            <person name="Marck C."/>
            <person name="Neuveglise C."/>
            <person name="Talla E."/>
            <person name="Goffard N."/>
            <person name="Frangeul L."/>
            <person name="Aigle M."/>
            <person name="Anthouard V."/>
            <person name="Babour A."/>
            <person name="Barbe V."/>
            <person name="Barnay S."/>
            <person name="Blanchin S."/>
            <person name="Beckerich J.M."/>
            <person name="Beyne E."/>
            <person name="Bleykasten C."/>
            <person name="Boisrame A."/>
            <person name="Boyer J."/>
            <person name="Cattolico L."/>
            <person name="Confanioleri F."/>
            <person name="de Daruvar A."/>
            <person name="Despons L."/>
            <person name="Fabre E."/>
            <person name="Fairhead C."/>
            <person name="Ferry-Dumazet H."/>
            <person name="Groppi A."/>
            <person name="Hantraye F."/>
            <person name="Hennequin C."/>
            <person name="Jauniaux N."/>
            <person name="Joyet P."/>
            <person name="Kachouri R."/>
            <person name="Kerrest A."/>
            <person name="Koszul R."/>
            <person name="Lemaire M."/>
            <person name="Lesur I."/>
            <person name="Ma L."/>
            <person name="Muller H."/>
            <person name="Nicaud J.M."/>
            <person name="Nikolski M."/>
            <person name="Oztas S."/>
            <person name="Ozier-Kalogeropoulos O."/>
            <person name="Pellenz S."/>
            <person name="Potier S."/>
            <person name="Richard G.F."/>
            <person name="Straub M.L."/>
            <person name="Suleau A."/>
            <person name="Swennene D."/>
            <person name="Tekaia F."/>
            <person name="Wesolowski-Louvel M."/>
            <person name="Westhof E."/>
            <person name="Wirth B."/>
            <person name="Zeniou-Meyer M."/>
            <person name="Zivanovic I."/>
            <person name="Bolotin-Fukuhara M."/>
            <person name="Thierry A."/>
            <person name="Bouchier C."/>
            <person name="Caudron B."/>
            <person name="Scarpelli C."/>
            <person name="Gaillardin C."/>
            <person name="Weissenbach J."/>
            <person name="Wincker P."/>
            <person name="Souciet J.L."/>
        </authorList>
    </citation>
    <scope>NUCLEOTIDE SEQUENCE [LARGE SCALE GENOMIC DNA]</scope>
    <source>
        <strain evidence="2">ATCC 8585 / CBS 2359 / DSM 70799 / NBRC 1267 / NRRL Y-1140 / WM37</strain>
    </source>
</reference>
<keyword evidence="2" id="KW-1185">Reference proteome</keyword>
<dbReference type="InterPro" id="IPR036875">
    <property type="entry name" value="Znf_CCHC_sf"/>
</dbReference>
<organism evidence="1 2">
    <name type="scientific">Kluyveromyces lactis (strain ATCC 8585 / CBS 2359 / DSM 70799 / NBRC 1267 / NRRL Y-1140 / WM37)</name>
    <name type="common">Yeast</name>
    <name type="synonym">Candida sphaerica</name>
    <dbReference type="NCBI Taxonomy" id="284590"/>
    <lineage>
        <taxon>Eukaryota</taxon>
        <taxon>Fungi</taxon>
        <taxon>Dikarya</taxon>
        <taxon>Ascomycota</taxon>
        <taxon>Saccharomycotina</taxon>
        <taxon>Saccharomycetes</taxon>
        <taxon>Saccharomycetales</taxon>
        <taxon>Saccharomycetaceae</taxon>
        <taxon>Kluyveromyces</taxon>
    </lineage>
</organism>
<gene>
    <name evidence="1" type="ORF">KLLA0_F09229g</name>
</gene>
<dbReference type="RefSeq" id="XP_455500.1">
    <property type="nucleotide sequence ID" value="XM_455500.1"/>
</dbReference>
<sequence length="129" mass="14652">MADADKIIKQSEALDQLAKLVLSQSQKKQSTLPSLKEEYENKLKNVDELISMITSVELDKEKFSKMISKQIEIIQKDGQEYALIPVQRTPKQAKFGKRKSKANNIKCSYCNETGHLRSKCEKKLLGVPP</sequence>
<dbReference type="OMA" id="HTRANCQ"/>
<dbReference type="KEGG" id="kla:KLLA0_F09229g"/>
<name>Q6CKN9_KLULA</name>
<dbReference type="Proteomes" id="UP000000598">
    <property type="component" value="Chromosome F"/>
</dbReference>
<dbReference type="AlphaFoldDB" id="Q6CKN9"/>
<dbReference type="Pfam" id="PF16588">
    <property type="entry name" value="zf-C2H2_10"/>
    <property type="match status" value="1"/>
</dbReference>
<dbReference type="SUPFAM" id="SSF57756">
    <property type="entry name" value="Retrovirus zinc finger-like domains"/>
    <property type="match status" value="1"/>
</dbReference>
<dbReference type="EMBL" id="CR382126">
    <property type="protein sequence ID" value="CAG98208.1"/>
    <property type="molecule type" value="Genomic_DNA"/>
</dbReference>
<dbReference type="GO" id="GO:0008270">
    <property type="term" value="F:zinc ion binding"/>
    <property type="evidence" value="ECO:0007669"/>
    <property type="project" value="InterPro"/>
</dbReference>
<accession>Q6CKN9</accession>
<dbReference type="GO" id="GO:0003676">
    <property type="term" value="F:nucleic acid binding"/>
    <property type="evidence" value="ECO:0007669"/>
    <property type="project" value="InterPro"/>
</dbReference>
<dbReference type="InParanoid" id="Q6CKN9"/>
<dbReference type="Gene3D" id="4.10.60.10">
    <property type="entry name" value="Zinc finger, CCHC-type"/>
    <property type="match status" value="1"/>
</dbReference>
<protein>
    <submittedName>
        <fullName evidence="1">KLLA0F09229p</fullName>
    </submittedName>
</protein>
<dbReference type="PaxDb" id="284590-Q6CKN9"/>
<dbReference type="FunCoup" id="Q6CKN9">
    <property type="interactions" value="27"/>
</dbReference>